<feature type="compositionally biased region" description="Acidic residues" evidence="8">
    <location>
        <begin position="1350"/>
        <end position="1359"/>
    </location>
</feature>
<feature type="transmembrane region" description="Helical" evidence="9">
    <location>
        <begin position="1747"/>
        <end position="1770"/>
    </location>
</feature>
<keyword evidence="7" id="KW-0175">Coiled coil</keyword>
<feature type="region of interest" description="Disordered" evidence="8">
    <location>
        <begin position="980"/>
        <end position="1008"/>
    </location>
</feature>
<evidence type="ECO:0000256" key="6">
    <source>
        <dbReference type="ARBA" id="ARBA00023136"/>
    </source>
</evidence>
<keyword evidence="15" id="KW-1185">Reference proteome</keyword>
<dbReference type="CDD" id="cd23767">
    <property type="entry name" value="IQCD"/>
    <property type="match status" value="1"/>
</dbReference>
<feature type="compositionally biased region" description="Basic residues" evidence="8">
    <location>
        <begin position="605"/>
        <end position="618"/>
    </location>
</feature>
<dbReference type="Pfam" id="PF14703">
    <property type="entry name" value="PHM7_cyt"/>
    <property type="match status" value="1"/>
</dbReference>
<feature type="transmembrane region" description="Helical" evidence="9">
    <location>
        <begin position="2260"/>
        <end position="2278"/>
    </location>
</feature>
<gene>
    <name evidence="14" type="ORF">P43SY_002497</name>
</gene>
<dbReference type="GO" id="GO:0005886">
    <property type="term" value="C:plasma membrane"/>
    <property type="evidence" value="ECO:0007669"/>
    <property type="project" value="TreeGrafter"/>
</dbReference>
<dbReference type="Pfam" id="PF02714">
    <property type="entry name" value="RSN1_7TM"/>
    <property type="match status" value="1"/>
</dbReference>
<feature type="domain" description="CSC1/OSCA1-like 7TM region" evidence="11">
    <location>
        <begin position="2132"/>
        <end position="2390"/>
    </location>
</feature>
<feature type="region of interest" description="Disordered" evidence="8">
    <location>
        <begin position="891"/>
        <end position="949"/>
    </location>
</feature>
<feature type="region of interest" description="Disordered" evidence="8">
    <location>
        <begin position="1055"/>
        <end position="1080"/>
    </location>
</feature>
<feature type="compositionally biased region" description="Polar residues" evidence="8">
    <location>
        <begin position="2464"/>
        <end position="2482"/>
    </location>
</feature>
<keyword evidence="5 9" id="KW-1133">Transmembrane helix</keyword>
<feature type="region of interest" description="Disordered" evidence="8">
    <location>
        <begin position="1348"/>
        <end position="1373"/>
    </location>
</feature>
<feature type="region of interest" description="Disordered" evidence="8">
    <location>
        <begin position="2559"/>
        <end position="2593"/>
    </location>
</feature>
<evidence type="ECO:0000259" key="11">
    <source>
        <dbReference type="Pfam" id="PF02714"/>
    </source>
</evidence>
<dbReference type="EMBL" id="JAKCXM010000379">
    <property type="protein sequence ID" value="KAJ0394856.1"/>
    <property type="molecule type" value="Genomic_DNA"/>
</dbReference>
<feature type="domain" description="CSC1/OSCA1-like cytosolic" evidence="13">
    <location>
        <begin position="1870"/>
        <end position="2112"/>
    </location>
</feature>
<feature type="region of interest" description="Disordered" evidence="8">
    <location>
        <begin position="2463"/>
        <end position="2482"/>
    </location>
</feature>
<dbReference type="InterPro" id="IPR032880">
    <property type="entry name" value="CSC1/OSCA1-like_N"/>
</dbReference>
<feature type="transmembrane region" description="Helical" evidence="9">
    <location>
        <begin position="2397"/>
        <end position="2415"/>
    </location>
</feature>
<feature type="domain" description="CSC1/OSCA1-like N-terminal transmembrane" evidence="12">
    <location>
        <begin position="1678"/>
        <end position="1845"/>
    </location>
</feature>
<dbReference type="Proteomes" id="UP001209570">
    <property type="component" value="Unassembled WGS sequence"/>
</dbReference>
<feature type="transmembrane region" description="Helical" evidence="9">
    <location>
        <begin position="1777"/>
        <end position="1797"/>
    </location>
</feature>
<evidence type="ECO:0000256" key="4">
    <source>
        <dbReference type="ARBA" id="ARBA00022692"/>
    </source>
</evidence>
<organism evidence="14 15">
    <name type="scientific">Pythium insidiosum</name>
    <name type="common">Pythiosis disease agent</name>
    <dbReference type="NCBI Taxonomy" id="114742"/>
    <lineage>
        <taxon>Eukaryota</taxon>
        <taxon>Sar</taxon>
        <taxon>Stramenopiles</taxon>
        <taxon>Oomycota</taxon>
        <taxon>Peronosporomycetes</taxon>
        <taxon>Pythiales</taxon>
        <taxon>Pythiaceae</taxon>
        <taxon>Pythium</taxon>
    </lineage>
</organism>
<evidence type="ECO:0000256" key="7">
    <source>
        <dbReference type="SAM" id="Coils"/>
    </source>
</evidence>
<dbReference type="InterPro" id="IPR023214">
    <property type="entry name" value="HAD_sf"/>
</dbReference>
<feature type="chain" id="PRO_5042097820" evidence="10">
    <location>
        <begin position="22"/>
        <end position="2593"/>
    </location>
</feature>
<comment type="caution">
    <text evidence="14">The sequence shown here is derived from an EMBL/GenBank/DDBJ whole genome shotgun (WGS) entry which is preliminary data.</text>
</comment>
<feature type="compositionally biased region" description="Polar residues" evidence="8">
    <location>
        <begin position="891"/>
        <end position="901"/>
    </location>
</feature>
<evidence type="ECO:0000259" key="13">
    <source>
        <dbReference type="Pfam" id="PF14703"/>
    </source>
</evidence>
<evidence type="ECO:0000256" key="2">
    <source>
        <dbReference type="ARBA" id="ARBA00007779"/>
    </source>
</evidence>
<comment type="subcellular location">
    <subcellularLocation>
        <location evidence="1">Membrane</location>
        <topology evidence="1">Multi-pass membrane protein</topology>
    </subcellularLocation>
</comment>
<name>A0AAD5LC64_PYTIN</name>
<evidence type="ECO:0000313" key="14">
    <source>
        <dbReference type="EMBL" id="KAJ0394856.1"/>
    </source>
</evidence>
<keyword evidence="3" id="KW-0813">Transport</keyword>
<feature type="compositionally biased region" description="Acidic residues" evidence="8">
    <location>
        <begin position="637"/>
        <end position="664"/>
    </location>
</feature>
<feature type="compositionally biased region" description="Low complexity" evidence="8">
    <location>
        <begin position="997"/>
        <end position="1007"/>
    </location>
</feature>
<feature type="region of interest" description="Disordered" evidence="8">
    <location>
        <begin position="565"/>
        <end position="679"/>
    </location>
</feature>
<dbReference type="SUPFAM" id="SSF53756">
    <property type="entry name" value="UDP-Glycosyltransferase/glycogen phosphorylase"/>
    <property type="match status" value="1"/>
</dbReference>
<evidence type="ECO:0000256" key="5">
    <source>
        <dbReference type="ARBA" id="ARBA00022989"/>
    </source>
</evidence>
<feature type="transmembrane region" description="Helical" evidence="9">
    <location>
        <begin position="2124"/>
        <end position="2151"/>
    </location>
</feature>
<dbReference type="InterPro" id="IPR027815">
    <property type="entry name" value="CSC1/OSCA1-like_cyt"/>
</dbReference>
<dbReference type="PANTHER" id="PTHR13018">
    <property type="entry name" value="PROBABLE MEMBRANE PROTEIN DUF221-RELATED"/>
    <property type="match status" value="1"/>
</dbReference>
<feature type="transmembrane region" description="Helical" evidence="9">
    <location>
        <begin position="1677"/>
        <end position="1697"/>
    </location>
</feature>
<feature type="region of interest" description="Disordered" evidence="8">
    <location>
        <begin position="814"/>
        <end position="845"/>
    </location>
</feature>
<feature type="compositionally biased region" description="Basic and acidic residues" evidence="8">
    <location>
        <begin position="1061"/>
        <end position="1080"/>
    </location>
</feature>
<feature type="signal peptide" evidence="10">
    <location>
        <begin position="1"/>
        <end position="21"/>
    </location>
</feature>
<evidence type="ECO:0000256" key="1">
    <source>
        <dbReference type="ARBA" id="ARBA00004141"/>
    </source>
</evidence>
<dbReference type="InterPro" id="IPR045122">
    <property type="entry name" value="Csc1-like"/>
</dbReference>
<feature type="transmembrane region" description="Helical" evidence="9">
    <location>
        <begin position="2171"/>
        <end position="2197"/>
    </location>
</feature>
<keyword evidence="4 9" id="KW-0812">Transmembrane</keyword>
<comment type="similarity">
    <text evidence="2">Belongs to the CSC1 (TC 1.A.17) family.</text>
</comment>
<dbReference type="InterPro" id="IPR003864">
    <property type="entry name" value="CSC1/OSCA1-like_7TM"/>
</dbReference>
<protein>
    <submittedName>
        <fullName evidence="14">Uncharacterized protein</fullName>
    </submittedName>
</protein>
<evidence type="ECO:0000256" key="3">
    <source>
        <dbReference type="ARBA" id="ARBA00022448"/>
    </source>
</evidence>
<feature type="transmembrane region" description="Helical" evidence="9">
    <location>
        <begin position="1535"/>
        <end position="1555"/>
    </location>
</feature>
<feature type="coiled-coil region" evidence="7">
    <location>
        <begin position="785"/>
        <end position="812"/>
    </location>
</feature>
<proteinExistence type="inferred from homology"/>
<evidence type="ECO:0000256" key="8">
    <source>
        <dbReference type="SAM" id="MobiDB-lite"/>
    </source>
</evidence>
<evidence type="ECO:0000256" key="10">
    <source>
        <dbReference type="SAM" id="SignalP"/>
    </source>
</evidence>
<feature type="compositionally biased region" description="Low complexity" evidence="8">
    <location>
        <begin position="2560"/>
        <end position="2574"/>
    </location>
</feature>
<feature type="transmembrane region" description="Helical" evidence="9">
    <location>
        <begin position="2371"/>
        <end position="2391"/>
    </location>
</feature>
<evidence type="ECO:0000259" key="12">
    <source>
        <dbReference type="Pfam" id="PF13967"/>
    </source>
</evidence>
<feature type="compositionally biased region" description="Basic and acidic residues" evidence="8">
    <location>
        <begin position="583"/>
        <end position="604"/>
    </location>
</feature>
<feature type="transmembrane region" description="Helical" evidence="9">
    <location>
        <begin position="2218"/>
        <end position="2240"/>
    </location>
</feature>
<dbReference type="PANTHER" id="PTHR13018:SF5">
    <property type="entry name" value="RE44586P"/>
    <property type="match status" value="1"/>
</dbReference>
<evidence type="ECO:0000313" key="15">
    <source>
        <dbReference type="Proteomes" id="UP001209570"/>
    </source>
</evidence>
<dbReference type="PROSITE" id="PS50096">
    <property type="entry name" value="IQ"/>
    <property type="match status" value="1"/>
</dbReference>
<dbReference type="Pfam" id="PF13967">
    <property type="entry name" value="RSN1_TM"/>
    <property type="match status" value="1"/>
</dbReference>
<feature type="transmembrane region" description="Helical" evidence="9">
    <location>
        <begin position="1824"/>
        <end position="1844"/>
    </location>
</feature>
<feature type="transmembrane region" description="Helical" evidence="9">
    <location>
        <begin position="2315"/>
        <end position="2335"/>
    </location>
</feature>
<keyword evidence="10" id="KW-0732">Signal</keyword>
<dbReference type="Gene3D" id="3.40.50.2000">
    <property type="entry name" value="Glycogen Phosphorylase B"/>
    <property type="match status" value="1"/>
</dbReference>
<dbReference type="Gene3D" id="3.40.50.1000">
    <property type="entry name" value="HAD superfamily/HAD-like"/>
    <property type="match status" value="1"/>
</dbReference>
<reference evidence="14" key="1">
    <citation type="submission" date="2021-12" db="EMBL/GenBank/DDBJ databases">
        <title>Prjna785345.</title>
        <authorList>
            <person name="Rujirawat T."/>
            <person name="Krajaejun T."/>
        </authorList>
    </citation>
    <scope>NUCLEOTIDE SEQUENCE</scope>
    <source>
        <strain evidence="14">Pi057C3</strain>
    </source>
</reference>
<evidence type="ECO:0000256" key="9">
    <source>
        <dbReference type="SAM" id="Phobius"/>
    </source>
</evidence>
<dbReference type="GO" id="GO:0005227">
    <property type="term" value="F:calcium-activated cation channel activity"/>
    <property type="evidence" value="ECO:0007669"/>
    <property type="project" value="InterPro"/>
</dbReference>
<sequence>MCQRHGLSMRMLLSVATIALSQLLGGGAPVHASDLAVTRRRDPVLSTVLVPDGVTTVPYGAHTTQRIECDVLADSVIRVELTVIDGDSAKHADMVSPRVVEFHDLERYQPLFVGCPEVFINRDEETTVERQLRAFHCFPVFLSPDVAHRYYQGFCKGVLWPVFHNVIDVYNSAQLTLDGKMDDCFASGFVKLDVDELLKANTVGTPSFAMFVGDDESDELAFKALHTFAEKEPELEDVFTCTVGMKPSSARFYVDSVVDVLAALHAIAVRIRLENQRRRPRLSRGYFLHFLAQPQLVNPAFVQGLAMELIVLATRNSTIRVVENANDRPSPRFSFLPMAMKEMQFYDFQPRLFATIRQLYGIEDAEYVMYYFGLVDVLQKWTLSKQVERVYKVVGDPQPLSPGRPTAIEQLSRIPREFFILETNAVLPHAQYPPSQYQSTFLPGRGLWETIVFPALVPQTRQQVLHLAQTVERLRVHTLGHMAVSGIGLGKASQAVFLRDAALVTRYAEAEWALYSMCYHELVRQIKFICKEQSELLRETHERYDAIIRRLLDLLSAAVERIREGPKEEVNAGRSTVPGFQADEEKTPTSESDGEREGSDERMTTSRRSRSYRRRRSGAKAGDDGDDGNCERNASREDDDDDEDLYVDDGQDDDGSDDASDIETEEQRMRREQQRRRRLMTRWGQRRRESRISTERASVIEENFAAARVQQAFHRYLLRKEQLRLAQRQEKANAVLEIQRSYRGYKARQRMLHRRAVQQVIAKRRKEAAAVELLQANVRSFLLKKRREQRYLTRHQAALDRLREERARMTERLSVEARGGASQHSSHSPGSGDEAQAASARQQDPALVGTAASLGGDESSVPGETCVDTQADGLYEQLLRAMTELSTTVSTLRLRPSQQPQIERHKRPSAVSTPSSQLLPAVEKAATEAPSQSQREEGNAEPQESGQQENHAIGEAIGRAEALARSFTALLATLKQSLGATDQRVSPLDDAEAPAMSKTTSTSSLLSFERPLSRARTITPMAVRTGTRDGVATSDWLQDAMASSFLFTDDSALPGVSRQSTKRDERTSDRSQRAADDADSDDHVVVDDVLWSSLEFSPRSASETRVVARRLRALLSSREDRRRLVTLKQFIADVYDTLVGRLRDLPRARWSRLVLTHCSLAMSFADGERFLRRPRRLAPGQQRPTAVTRQTSSAYEPVTSFVALDLPRLLREHFQCQVGLKHLVDDAMASFIMSLHRLATIDPDVKRFLDFLTAETPQEDLVFFCVCRLLAADGDPRQPVFEDTTMRELIDSDRALAVASRLFHVEDEANMVAQDALIVEPTNEIYQRHLPSTCLEQLRYVLRQLMPGADDGEEQPNEEGDGHASDAPLESPEQLTTLSPQLLSLLSSPSSRVRLRATNASHFHANVYNASAPRSPLTRHALSHLSPNEPVTRRWLYFDDVVDLLRRYRVAMYHFHAFVRWSRELFAGAVSDQAAEEARLFESGRKSPRRTHDVPLLEEATFVHTLTPYSLAASERELRNVFHNALKQRHLQRVMPLRVFVSVVIVLLRNGFLSVSSYQPLQRRKAPGQGGLQKTDTDASVQMYRHDQEEAHAKHADMVSPRVVEFQYNNQSHRSRDTATADDLAPQHQVHLIDLAGLVEGRFYLTYVLSGDTDRYRLSALSSVLSVSATSQGWRGIWYELGFNVLLFAIGVAFFVWRRLHRVNLPLWEGHRVGLFERANTDDLPEQTFEKRYGDILADSLCARMRLYWTLSCTGSFVCNACGVPAALLLQFHLDAGHLCAVLSILSVGCMLPINYLSGNAHTSLPGNSFQQTTLSNVPLLSDWYWAHVAYCYAVAFLVISFLIRQYGLLSTLRHRTKRIVGGRSILIHDGLPPTMTKKELRATLADILGPHAVEDVTVVYDLAQLHKLLDRRYELSQRLDRVRGLDAAFEYGQLSCNLLWCPGSVLLPSPAAVLWSYLTCRPCRYHCRHSACCCGRRSRLDVTAESSHVTLSTRGIVDTKLAEEIDALDEELDFFPDEAITLYNERRCVGAAFVIFDSTATRNAFVRLVRGHASWFGWFVNRIEDASWRLRHGSAAVDRPVSSSSLHALAPHASRLVLTSAPEPDDVLWKNIRFESPYTWQRLLWFIARHGATVVLLLLFSTPTAVLVFINLDATSGVYRHLYAHHSVLISLLASYLPSLLLIAVNWCLLAFLYYLSMLEPSISESQRTRSFLIRGFTYLSVSSILLPSIGVTAAYLAFTNIAGRNYVEAFLTNVSGTFFISYVCQRTFLGAVLTLTRAPERFAYQPWLLTRSVTEAERQDARRPWPYYYGHDYAVLLSVLLVVLLGSVVTPILTPFGAAYFYIKWATVKYNFFYVLPYSPGRGHVAQTAYSLVVGCLVLFELVMAFVFLHVAGRAQFIAMLVLLALTLMWAGGRLADMSTKARHSVAARLLARARSFSQHYHVMDAESQRPSEAARILDVEASQSEPPEASQGTMTTYRSLRQHSASRRTVFSPVPTTLEQDVGLLESYTDPYKVALSIFHFLGVNEFHRMPTTRTQLRYAFHRLKHNRWIAKRREVGGASARRSHRMSSSGTSVGAGEDAATSVPRGDFV</sequence>
<keyword evidence="6 9" id="KW-0472">Membrane</keyword>
<accession>A0AAD5LC64</accession>